<keyword evidence="1" id="KW-0472">Membrane</keyword>
<organism evidence="2 3">
    <name type="scientific">Mucilaginibacter ginsenosidivorax</name>
    <dbReference type="NCBI Taxonomy" id="862126"/>
    <lineage>
        <taxon>Bacteria</taxon>
        <taxon>Pseudomonadati</taxon>
        <taxon>Bacteroidota</taxon>
        <taxon>Sphingobacteriia</taxon>
        <taxon>Sphingobacteriales</taxon>
        <taxon>Sphingobacteriaceae</taxon>
        <taxon>Mucilaginibacter</taxon>
    </lineage>
</organism>
<keyword evidence="1" id="KW-1133">Transmembrane helix</keyword>
<reference evidence="2 3" key="1">
    <citation type="journal article" date="2013" name="J. Microbiol.">
        <title>Mucilaginibacter ginsenosidivorax sp. nov., with ginsenoside converting activity isolated from sediment.</title>
        <authorList>
            <person name="Kim J.K."/>
            <person name="Choi T.E."/>
            <person name="Liu Q.M."/>
            <person name="Park H.Y."/>
            <person name="Yi T.H."/>
            <person name="Yoon M.H."/>
            <person name="Kim S.C."/>
            <person name="Im W.T."/>
        </authorList>
    </citation>
    <scope>NUCLEOTIDE SEQUENCE [LARGE SCALE GENOMIC DNA]</scope>
    <source>
        <strain evidence="2 3">KHI28</strain>
    </source>
</reference>
<evidence type="ECO:0000256" key="1">
    <source>
        <dbReference type="SAM" id="Phobius"/>
    </source>
</evidence>
<dbReference type="Pfam" id="PF14054">
    <property type="entry name" value="DUF4249"/>
    <property type="match status" value="1"/>
</dbReference>
<accession>A0A5B8VZI2</accession>
<feature type="transmembrane region" description="Helical" evidence="1">
    <location>
        <begin position="12"/>
        <end position="31"/>
    </location>
</feature>
<evidence type="ECO:0000313" key="2">
    <source>
        <dbReference type="EMBL" id="QEC76924.1"/>
    </source>
</evidence>
<evidence type="ECO:0000313" key="3">
    <source>
        <dbReference type="Proteomes" id="UP000321362"/>
    </source>
</evidence>
<proteinExistence type="predicted"/>
<dbReference type="Proteomes" id="UP000321362">
    <property type="component" value="Chromosome"/>
</dbReference>
<dbReference type="AlphaFoldDB" id="A0A5B8VZI2"/>
<gene>
    <name evidence="2" type="ORF">FSB76_13580</name>
</gene>
<keyword evidence="3" id="KW-1185">Reference proteome</keyword>
<name>A0A5B8VZI2_9SPHI</name>
<protein>
    <submittedName>
        <fullName evidence="2">DUF4249 domain-containing protein</fullName>
    </submittedName>
</protein>
<dbReference type="KEGG" id="mgk:FSB76_13580"/>
<sequence>MFGLYFKRENNCATLLGVLMIVKNSYIWYFMTTATMMAGCRKPYAPPAVLAPASYLVVEGVIDSGSDSTLITLSRTVNIANKTSLLIDSAAEVAVEREDGASYPLSKFKGRYLVIGLNLDKAKKYRLHIKTGGDEYASDYEPVKLTPPIDSISYKITGAGLQINSNTHDVTNNARYYRWEYEEAWKFHAAVNSGLIVKNGKVTFRDANEMYYYCYAGDRSSNIVLASSEKLLQDVISQNPVTLIPPNSGKLEIKYSIRLKQYALTKGAYAFWENLQKNTEQLGSIFDAQPSQLVGNIHSISNPAEPVIGYVSVTNMQSRRIFISKNVLPDEWNIDLTGCENNAYLFANPNTRQDDVALFILKGGLIPTLSVLDSLGQVIGYRASTVECTDCRVRGNVNAPGFWQN</sequence>
<dbReference type="InterPro" id="IPR025345">
    <property type="entry name" value="DUF4249"/>
</dbReference>
<keyword evidence="1" id="KW-0812">Transmembrane</keyword>
<dbReference type="EMBL" id="CP042437">
    <property type="protein sequence ID" value="QEC76924.1"/>
    <property type="molecule type" value="Genomic_DNA"/>
</dbReference>